<feature type="region of interest" description="Disordered" evidence="1">
    <location>
        <begin position="394"/>
        <end position="425"/>
    </location>
</feature>
<evidence type="ECO:0000313" key="3">
    <source>
        <dbReference type="RefSeq" id="XP_005103819.1"/>
    </source>
</evidence>
<reference evidence="3" key="1">
    <citation type="submission" date="2025-08" db="UniProtKB">
        <authorList>
            <consortium name="RefSeq"/>
        </authorList>
    </citation>
    <scope>IDENTIFICATION</scope>
</reference>
<dbReference type="Proteomes" id="UP000694888">
    <property type="component" value="Unplaced"/>
</dbReference>
<feature type="compositionally biased region" description="Polar residues" evidence="1">
    <location>
        <begin position="395"/>
        <end position="412"/>
    </location>
</feature>
<organism evidence="2 3">
    <name type="scientific">Aplysia californica</name>
    <name type="common">California sea hare</name>
    <dbReference type="NCBI Taxonomy" id="6500"/>
    <lineage>
        <taxon>Eukaryota</taxon>
        <taxon>Metazoa</taxon>
        <taxon>Spiralia</taxon>
        <taxon>Lophotrochozoa</taxon>
        <taxon>Mollusca</taxon>
        <taxon>Gastropoda</taxon>
        <taxon>Heterobranchia</taxon>
        <taxon>Euthyneura</taxon>
        <taxon>Tectipleura</taxon>
        <taxon>Aplysiida</taxon>
        <taxon>Aplysioidea</taxon>
        <taxon>Aplysiidae</taxon>
        <taxon>Aplysia</taxon>
    </lineage>
</organism>
<dbReference type="GeneID" id="101846228"/>
<accession>A0ABM0JXF2</accession>
<feature type="region of interest" description="Disordered" evidence="1">
    <location>
        <begin position="112"/>
        <end position="166"/>
    </location>
</feature>
<keyword evidence="2" id="KW-1185">Reference proteome</keyword>
<evidence type="ECO:0000313" key="2">
    <source>
        <dbReference type="Proteomes" id="UP000694888"/>
    </source>
</evidence>
<dbReference type="RefSeq" id="XP_005103819.1">
    <property type="nucleotide sequence ID" value="XM_005103762.3"/>
</dbReference>
<name>A0ABM0JXF2_APLCA</name>
<proteinExistence type="predicted"/>
<feature type="compositionally biased region" description="Basic and acidic residues" evidence="1">
    <location>
        <begin position="415"/>
        <end position="425"/>
    </location>
</feature>
<protein>
    <submittedName>
        <fullName evidence="3">Uncharacterized protein LOC101846228</fullName>
    </submittedName>
</protein>
<sequence length="425" mass="46813">MAVEGSGDVNVFLSSSLMGCGSQREPQTTAAATTSSLLTFADMVLALDHKSTGDSFEPKSLLLDGSSESDHTYASNISRVTTRSRSQTPAQRIVAGLELQIGNSVSKLKQCHIMSDSESHSHSHRPSKEVSDTEKRNNDSSRVKRSSSVENIQCNSGPSTVSTSSEWPQVILKSSPRKSCSFEEFSIDHQFAMKSSKSSENIQRPAVSHQLHRVVNDTLEFPCWPRKADHTYATATWDGTAASHSLFEQELRQEADKPSQQVQEDQEMEFMEPGAQWNMWVSKQEGRLSSTETAQCAPLAYPATVLSQRDDHTYVKFKALSSQSPVLGQESHGNKIMLEETSTSVKHDFSSATFPRQKMRDDHTYFHSGLSKKGGIGSGGREWASVHTVMDISGPQASQMEEQIPSLHSFSRASAKKDHNYSTSA</sequence>
<feature type="compositionally biased region" description="Polar residues" evidence="1">
    <location>
        <begin position="72"/>
        <end position="89"/>
    </location>
</feature>
<feature type="compositionally biased region" description="Polar residues" evidence="1">
    <location>
        <begin position="146"/>
        <end position="166"/>
    </location>
</feature>
<feature type="compositionally biased region" description="Basic and acidic residues" evidence="1">
    <location>
        <begin position="115"/>
        <end position="142"/>
    </location>
</feature>
<gene>
    <name evidence="3" type="primary">LOC101846228</name>
</gene>
<evidence type="ECO:0000256" key="1">
    <source>
        <dbReference type="SAM" id="MobiDB-lite"/>
    </source>
</evidence>
<feature type="region of interest" description="Disordered" evidence="1">
    <location>
        <begin position="63"/>
        <end position="89"/>
    </location>
</feature>